<dbReference type="PATRIC" id="fig|75588.4.peg.2971"/>
<sequence>MNSSFAAMTLMRNAYEAALRDPSDAVAQAAFVAAHQAQQHTFVDSFDVAGITYPRTDGHTLSEREAREVISRILSNPAYSVSDLRPSVIEAAYPLQADVLRAEIEATVARANKINGLDWRTDALDASTKQAMRELLRMPTLAGGYKIISQVKSAANAQVLNIYRGYDADHLIPDKALRGSLHRGQSFSLDQSYATFMQDSQNRGSQHKFVTDAQKHTRKRLRGDPTLLAKNPTTGEYLEHVLEWMTHVYTTADLGVDVAVRNSGLANSDEFKRFNVKGFALAQAGFMTWNERKSVGRAVAMVLLIEAREFYTAAGWPMDRELPLFYDVPSTVTQQPVPVT</sequence>
<dbReference type="Proteomes" id="UP000051446">
    <property type="component" value="Unassembled WGS sequence"/>
</dbReference>
<name>A0A0R2YI66_9PSED</name>
<evidence type="ECO:0000313" key="1">
    <source>
        <dbReference type="EMBL" id="KRP47943.1"/>
    </source>
</evidence>
<organism evidence="1 2">
    <name type="scientific">Pseudomonas libanensis</name>
    <dbReference type="NCBI Taxonomy" id="75588"/>
    <lineage>
        <taxon>Bacteria</taxon>
        <taxon>Pseudomonadati</taxon>
        <taxon>Pseudomonadota</taxon>
        <taxon>Gammaproteobacteria</taxon>
        <taxon>Pseudomonadales</taxon>
        <taxon>Pseudomonadaceae</taxon>
        <taxon>Pseudomonas</taxon>
    </lineage>
</organism>
<dbReference type="RefSeq" id="WP_057010987.1">
    <property type="nucleotide sequence ID" value="NZ_JYLH01000002.1"/>
</dbReference>
<proteinExistence type="predicted"/>
<dbReference type="AlphaFoldDB" id="A0A0R2YI66"/>
<reference evidence="1 2" key="1">
    <citation type="submission" date="2015-02" db="EMBL/GenBank/DDBJ databases">
        <title>Pseudomonas helleri sp. nov. and Pseudomonas weihenstephanensis sp. nov., isolated from raw cows milk.</title>
        <authorList>
            <person name="von Neubeck M."/>
            <person name="Huptas C."/>
            <person name="Wenning M."/>
            <person name="Scherer S."/>
        </authorList>
    </citation>
    <scope>NUCLEOTIDE SEQUENCE [LARGE SCALE GENOMIC DNA]</scope>
    <source>
        <strain evidence="1 2">DSM 17149</strain>
    </source>
</reference>
<dbReference type="EMBL" id="JYLH01000002">
    <property type="protein sequence ID" value="KRP47943.1"/>
    <property type="molecule type" value="Genomic_DNA"/>
</dbReference>
<gene>
    <name evidence="1" type="ORF">TU73_03435</name>
</gene>
<accession>A0A0R2YI66</accession>
<protein>
    <submittedName>
        <fullName evidence="1">Uncharacterized protein</fullName>
    </submittedName>
</protein>
<evidence type="ECO:0000313" key="2">
    <source>
        <dbReference type="Proteomes" id="UP000051446"/>
    </source>
</evidence>
<comment type="caution">
    <text evidence="1">The sequence shown here is derived from an EMBL/GenBank/DDBJ whole genome shotgun (WGS) entry which is preliminary data.</text>
</comment>